<proteinExistence type="inferred from homology"/>
<evidence type="ECO:0000256" key="6">
    <source>
        <dbReference type="HAMAP-Rule" id="MF_01877"/>
    </source>
</evidence>
<evidence type="ECO:0000256" key="2">
    <source>
        <dbReference type="ARBA" id="ARBA00022552"/>
    </source>
</evidence>
<dbReference type="GO" id="GO:0005737">
    <property type="term" value="C:cytoplasm"/>
    <property type="evidence" value="ECO:0007669"/>
    <property type="project" value="UniProtKB-SubCell"/>
</dbReference>
<keyword evidence="1 6" id="KW-0963">Cytoplasm</keyword>
<dbReference type="FunFam" id="3.30.950.10:FF:000002">
    <property type="entry name" value="Ribosomal RNA small subunit methyltransferase I"/>
    <property type="match status" value="1"/>
</dbReference>
<dbReference type="InterPro" id="IPR000878">
    <property type="entry name" value="4pyrrol_Mease"/>
</dbReference>
<dbReference type="PANTHER" id="PTHR46111">
    <property type="entry name" value="RIBOSOMAL RNA SMALL SUBUNIT METHYLTRANSFERASE I"/>
    <property type="match status" value="1"/>
</dbReference>
<dbReference type="Pfam" id="PF00590">
    <property type="entry name" value="TP_methylase"/>
    <property type="match status" value="1"/>
</dbReference>
<dbReference type="EMBL" id="JACOOL010000015">
    <property type="protein sequence ID" value="MBC5638390.1"/>
    <property type="molecule type" value="Genomic_DNA"/>
</dbReference>
<dbReference type="RefSeq" id="WP_186871098.1">
    <property type="nucleotide sequence ID" value="NZ_JACOOL010000015.1"/>
</dbReference>
<evidence type="ECO:0000313" key="9">
    <source>
        <dbReference type="Proteomes" id="UP000637359"/>
    </source>
</evidence>
<sequence length="289" mass="32582">MIVQKSFEPRDVGTLYVVPTPIGNLEDITYRALSVLKSVSVIAAEDTRNTKRLLNHFEISTPLISYHEHNKIGREDQLLEKLANGESIALVSDAGMPAISDPGYEIVKACAEQEYPVVVLPGANAALCALVGSGLPNKEFLFYGFLPRKPKDKEAELARLGRLQATIILYESPYRIKETLRAIQKQLGNRQMAIARELTKRFEEYVRGTADEIIAWANENEPKGEFCIVVEGSAEELELEAEVWWEGMEVNDHVEHYIQQGLSSKEAIKQVAKDRNLPKREVYQAYHIE</sequence>
<comment type="function">
    <text evidence="6">Catalyzes the 2'-O-methylation of the ribose of cytidine 1402 (C1402) in 16S rRNA.</text>
</comment>
<dbReference type="InterPro" id="IPR008189">
    <property type="entry name" value="rRNA_ssu_MeTfrase_I"/>
</dbReference>
<accession>A0A923RJY7</accession>
<organism evidence="8 9">
    <name type="scientific">Ornithinibacillus hominis</name>
    <dbReference type="NCBI Taxonomy" id="2763055"/>
    <lineage>
        <taxon>Bacteria</taxon>
        <taxon>Bacillati</taxon>
        <taxon>Bacillota</taxon>
        <taxon>Bacilli</taxon>
        <taxon>Bacillales</taxon>
        <taxon>Bacillaceae</taxon>
        <taxon>Ornithinibacillus</taxon>
    </lineage>
</organism>
<dbReference type="InterPro" id="IPR014776">
    <property type="entry name" value="4pyrrole_Mease_sub2"/>
</dbReference>
<keyword evidence="9" id="KW-1185">Reference proteome</keyword>
<dbReference type="FunFam" id="3.40.1010.10:FF:000002">
    <property type="entry name" value="Ribosomal RNA small subunit methyltransferase I"/>
    <property type="match status" value="1"/>
</dbReference>
<protein>
    <recommendedName>
        <fullName evidence="6">Ribosomal RNA small subunit methyltransferase I</fullName>
        <ecNumber evidence="6">2.1.1.198</ecNumber>
    </recommendedName>
    <alternativeName>
        <fullName evidence="6">16S rRNA 2'-O-ribose C1402 methyltransferase</fullName>
    </alternativeName>
    <alternativeName>
        <fullName evidence="6">rRNA (cytidine-2'-O-)-methyltransferase RsmI</fullName>
    </alternativeName>
</protein>
<dbReference type="Gene3D" id="3.40.1010.10">
    <property type="entry name" value="Cobalt-precorrin-4 Transmethylase, Domain 1"/>
    <property type="match status" value="1"/>
</dbReference>
<dbReference type="SUPFAM" id="SSF53790">
    <property type="entry name" value="Tetrapyrrole methylase"/>
    <property type="match status" value="1"/>
</dbReference>
<evidence type="ECO:0000259" key="7">
    <source>
        <dbReference type="Pfam" id="PF00590"/>
    </source>
</evidence>
<dbReference type="Proteomes" id="UP000637359">
    <property type="component" value="Unassembled WGS sequence"/>
</dbReference>
<keyword evidence="2 6" id="KW-0698">rRNA processing</keyword>
<dbReference type="AlphaFoldDB" id="A0A923RJY7"/>
<dbReference type="Gene3D" id="3.30.950.10">
    <property type="entry name" value="Methyltransferase, Cobalt-precorrin-4 Transmethylase, Domain 2"/>
    <property type="match status" value="1"/>
</dbReference>
<dbReference type="PROSITE" id="PS01296">
    <property type="entry name" value="RSMI"/>
    <property type="match status" value="1"/>
</dbReference>
<comment type="subcellular location">
    <subcellularLocation>
        <location evidence="6">Cytoplasm</location>
    </subcellularLocation>
</comment>
<dbReference type="InterPro" id="IPR018063">
    <property type="entry name" value="SAM_MeTrfase_RsmI_CS"/>
</dbReference>
<dbReference type="HAMAP" id="MF_01877">
    <property type="entry name" value="16SrRNA_methyltr_I"/>
    <property type="match status" value="1"/>
</dbReference>
<reference evidence="8" key="1">
    <citation type="submission" date="2020-08" db="EMBL/GenBank/DDBJ databases">
        <title>Genome public.</title>
        <authorList>
            <person name="Liu C."/>
            <person name="Sun Q."/>
        </authorList>
    </citation>
    <scope>NUCLEOTIDE SEQUENCE</scope>
    <source>
        <strain evidence="8">BX22</strain>
    </source>
</reference>
<evidence type="ECO:0000256" key="1">
    <source>
        <dbReference type="ARBA" id="ARBA00022490"/>
    </source>
</evidence>
<evidence type="ECO:0000256" key="4">
    <source>
        <dbReference type="ARBA" id="ARBA00022679"/>
    </source>
</evidence>
<evidence type="ECO:0000313" key="8">
    <source>
        <dbReference type="EMBL" id="MBC5638390.1"/>
    </source>
</evidence>
<name>A0A923RJY7_9BACI</name>
<keyword evidence="4 6" id="KW-0808">Transferase</keyword>
<dbReference type="GO" id="GO:0070677">
    <property type="term" value="F:rRNA (cytosine-2'-O-)-methyltransferase activity"/>
    <property type="evidence" value="ECO:0007669"/>
    <property type="project" value="UniProtKB-UniRule"/>
</dbReference>
<dbReference type="CDD" id="cd11648">
    <property type="entry name" value="RsmI"/>
    <property type="match status" value="1"/>
</dbReference>
<keyword evidence="3 6" id="KW-0489">Methyltransferase</keyword>
<comment type="similarity">
    <text evidence="6">Belongs to the methyltransferase superfamily. RsmI family.</text>
</comment>
<gene>
    <name evidence="6 8" type="primary">rsmI</name>
    <name evidence="8" type="ORF">H8S33_16555</name>
</gene>
<dbReference type="PIRSF" id="PIRSF005917">
    <property type="entry name" value="MTase_YraL"/>
    <property type="match status" value="1"/>
</dbReference>
<evidence type="ECO:0000256" key="3">
    <source>
        <dbReference type="ARBA" id="ARBA00022603"/>
    </source>
</evidence>
<dbReference type="EC" id="2.1.1.198" evidence="6"/>
<dbReference type="InterPro" id="IPR014777">
    <property type="entry name" value="4pyrrole_Mease_sub1"/>
</dbReference>
<dbReference type="PANTHER" id="PTHR46111:SF1">
    <property type="entry name" value="RIBOSOMAL RNA SMALL SUBUNIT METHYLTRANSFERASE I"/>
    <property type="match status" value="1"/>
</dbReference>
<feature type="domain" description="Tetrapyrrole methylase" evidence="7">
    <location>
        <begin position="14"/>
        <end position="213"/>
    </location>
</feature>
<dbReference type="NCBIfam" id="TIGR00096">
    <property type="entry name" value="16S rRNA (cytidine(1402)-2'-O)-methyltransferase"/>
    <property type="match status" value="1"/>
</dbReference>
<keyword evidence="5 6" id="KW-0949">S-adenosyl-L-methionine</keyword>
<evidence type="ECO:0000256" key="5">
    <source>
        <dbReference type="ARBA" id="ARBA00022691"/>
    </source>
</evidence>
<dbReference type="InterPro" id="IPR035996">
    <property type="entry name" value="4pyrrol_Methylase_sf"/>
</dbReference>
<comment type="catalytic activity">
    <reaction evidence="6">
        <text>cytidine(1402) in 16S rRNA + S-adenosyl-L-methionine = 2'-O-methylcytidine(1402) in 16S rRNA + S-adenosyl-L-homocysteine + H(+)</text>
        <dbReference type="Rhea" id="RHEA:42924"/>
        <dbReference type="Rhea" id="RHEA-COMP:10285"/>
        <dbReference type="Rhea" id="RHEA-COMP:10286"/>
        <dbReference type="ChEBI" id="CHEBI:15378"/>
        <dbReference type="ChEBI" id="CHEBI:57856"/>
        <dbReference type="ChEBI" id="CHEBI:59789"/>
        <dbReference type="ChEBI" id="CHEBI:74495"/>
        <dbReference type="ChEBI" id="CHEBI:82748"/>
        <dbReference type="EC" id="2.1.1.198"/>
    </reaction>
</comment>
<comment type="caution">
    <text evidence="8">The sequence shown here is derived from an EMBL/GenBank/DDBJ whole genome shotgun (WGS) entry which is preliminary data.</text>
</comment>